<dbReference type="Gene3D" id="3.30.70.20">
    <property type="match status" value="2"/>
</dbReference>
<keyword evidence="2 10" id="KW-0004">4Fe-4S</keyword>
<dbReference type="EC" id="7.-.-.-" evidence="10"/>
<organism evidence="14 15">
    <name type="scientific">Candidatus Desulfosporosinus infrequens</name>
    <dbReference type="NCBI Taxonomy" id="2043169"/>
    <lineage>
        <taxon>Bacteria</taxon>
        <taxon>Bacillati</taxon>
        <taxon>Bacillota</taxon>
        <taxon>Clostridia</taxon>
        <taxon>Eubacteriales</taxon>
        <taxon>Desulfitobacteriaceae</taxon>
        <taxon>Desulfosporosinus</taxon>
    </lineage>
</organism>
<dbReference type="Gene3D" id="1.10.15.40">
    <property type="entry name" value="Electron transport complex subunit B, putative Fe-S cluster"/>
    <property type="match status" value="1"/>
</dbReference>
<keyword evidence="4 10" id="KW-0677">Repeat</keyword>
<dbReference type="PROSITE" id="PS00198">
    <property type="entry name" value="4FE4S_FER_1"/>
    <property type="match status" value="2"/>
</dbReference>
<dbReference type="PROSITE" id="PS51379">
    <property type="entry name" value="4FE4S_FER_2"/>
    <property type="match status" value="3"/>
</dbReference>
<evidence type="ECO:0000313" key="14">
    <source>
        <dbReference type="EMBL" id="SPF38716.1"/>
    </source>
</evidence>
<feature type="binding site" evidence="10">
    <location>
        <position position="172"/>
    </location>
    <ligand>
        <name>[4Fe-4S] cluster</name>
        <dbReference type="ChEBI" id="CHEBI:49883"/>
        <label>3</label>
    </ligand>
</feature>
<protein>
    <recommendedName>
        <fullName evidence="10">Ion-translocating oxidoreductase complex subunit B</fullName>
        <ecNumber evidence="10">7.-.-.-</ecNumber>
    </recommendedName>
    <alternativeName>
        <fullName evidence="10">Rnf electron transport complex subunit B</fullName>
    </alternativeName>
</protein>
<evidence type="ECO:0000256" key="11">
    <source>
        <dbReference type="SAM" id="Phobius"/>
    </source>
</evidence>
<feature type="binding site" evidence="10">
    <location>
        <position position="52"/>
    </location>
    <ligand>
        <name>[4Fe-4S] cluster</name>
        <dbReference type="ChEBI" id="CHEBI:49883"/>
        <label>1</label>
    </ligand>
</feature>
<feature type="binding site" evidence="10">
    <location>
        <position position="49"/>
    </location>
    <ligand>
        <name>[4Fe-4S] cluster</name>
        <dbReference type="ChEBI" id="CHEBI:49883"/>
        <label>1</label>
    </ligand>
</feature>
<feature type="domain" description="4Fe-4S ferredoxin-type" evidence="12">
    <location>
        <begin position="163"/>
        <end position="192"/>
    </location>
</feature>
<name>A0A2U3KGF1_9FIRM</name>
<keyword evidence="9 10" id="KW-0472">Membrane</keyword>
<feature type="binding site" evidence="10">
    <location>
        <position position="152"/>
    </location>
    <ligand>
        <name>[4Fe-4S] cluster</name>
        <dbReference type="ChEBI" id="CHEBI:49883"/>
        <label>3</label>
    </ligand>
</feature>
<dbReference type="GO" id="GO:0051539">
    <property type="term" value="F:4 iron, 4 sulfur cluster binding"/>
    <property type="evidence" value="ECO:0007669"/>
    <property type="project" value="UniProtKB-UniRule"/>
</dbReference>
<evidence type="ECO:0000256" key="3">
    <source>
        <dbReference type="ARBA" id="ARBA00022723"/>
    </source>
</evidence>
<comment type="cofactor">
    <cofactor evidence="10">
        <name>[4Fe-4S] cluster</name>
        <dbReference type="ChEBI" id="CHEBI:49883"/>
    </cofactor>
    <text evidence="10">Binds 3 [4Fe-4S] clusters.</text>
</comment>
<evidence type="ECO:0000256" key="10">
    <source>
        <dbReference type="HAMAP-Rule" id="MF_00463"/>
    </source>
</evidence>
<dbReference type="InterPro" id="IPR007202">
    <property type="entry name" value="4Fe-4S_dom"/>
</dbReference>
<reference evidence="15" key="1">
    <citation type="submission" date="2018-02" db="EMBL/GenBank/DDBJ databases">
        <authorList>
            <person name="Hausmann B."/>
        </authorList>
    </citation>
    <scope>NUCLEOTIDE SEQUENCE [LARGE SCALE GENOMIC DNA]</scope>
    <source>
        <strain evidence="15">Peat soil MAG SbF1</strain>
    </source>
</reference>
<evidence type="ECO:0000256" key="5">
    <source>
        <dbReference type="ARBA" id="ARBA00022967"/>
    </source>
</evidence>
<keyword evidence="8 10" id="KW-0411">Iron-sulfur</keyword>
<dbReference type="InterPro" id="IPR017896">
    <property type="entry name" value="4Fe4S_Fe-S-bd"/>
</dbReference>
<evidence type="ECO:0000256" key="9">
    <source>
        <dbReference type="ARBA" id="ARBA00023136"/>
    </source>
</evidence>
<gene>
    <name evidence="10 14" type="primary">rnfB</name>
    <name evidence="14" type="ORF">SBF1_1940013</name>
</gene>
<dbReference type="GO" id="GO:0009055">
    <property type="term" value="F:electron transfer activity"/>
    <property type="evidence" value="ECO:0007669"/>
    <property type="project" value="InterPro"/>
</dbReference>
<keyword evidence="6 10" id="KW-0249">Electron transport</keyword>
<dbReference type="Pfam" id="PF04060">
    <property type="entry name" value="FeS"/>
    <property type="match status" value="1"/>
</dbReference>
<keyword evidence="1 10" id="KW-0813">Transport</keyword>
<feature type="region of interest" description="Hydrophobic" evidence="10">
    <location>
        <begin position="1"/>
        <end position="26"/>
    </location>
</feature>
<comment type="similarity">
    <text evidence="10">Belongs to the 4Fe4S bacterial-type ferredoxin family. RnfB subfamily.</text>
</comment>
<evidence type="ECO:0000256" key="4">
    <source>
        <dbReference type="ARBA" id="ARBA00022737"/>
    </source>
</evidence>
<keyword evidence="11" id="KW-1133">Transmembrane helix</keyword>
<dbReference type="InterPro" id="IPR010207">
    <property type="entry name" value="Elect_transpt_cplx_RnfB/RsxB"/>
</dbReference>
<feature type="binding site" evidence="10">
    <location>
        <position position="142"/>
    </location>
    <ligand>
        <name>[4Fe-4S] cluster</name>
        <dbReference type="ChEBI" id="CHEBI:49883"/>
        <label>2</label>
    </ligand>
</feature>
<evidence type="ECO:0000259" key="12">
    <source>
        <dbReference type="PROSITE" id="PS51379"/>
    </source>
</evidence>
<feature type="binding site" evidence="10">
    <location>
        <position position="178"/>
    </location>
    <ligand>
        <name>[4Fe-4S] cluster</name>
        <dbReference type="ChEBI" id="CHEBI:49883"/>
        <label>3</label>
    </ligand>
</feature>
<dbReference type="NCBIfam" id="NF005503">
    <property type="entry name" value="PRK07118.1-2"/>
    <property type="match status" value="1"/>
</dbReference>
<evidence type="ECO:0000256" key="2">
    <source>
        <dbReference type="ARBA" id="ARBA00022485"/>
    </source>
</evidence>
<dbReference type="EMBL" id="OMOF01000106">
    <property type="protein sequence ID" value="SPF38716.1"/>
    <property type="molecule type" value="Genomic_DNA"/>
</dbReference>
<dbReference type="Pfam" id="PF00037">
    <property type="entry name" value="Fer4"/>
    <property type="match status" value="2"/>
</dbReference>
<dbReference type="PROSITE" id="PS51656">
    <property type="entry name" value="4FE4S"/>
    <property type="match status" value="1"/>
</dbReference>
<evidence type="ECO:0000256" key="8">
    <source>
        <dbReference type="ARBA" id="ARBA00023014"/>
    </source>
</evidence>
<feature type="binding site" evidence="10">
    <location>
        <position position="75"/>
    </location>
    <ligand>
        <name>[4Fe-4S] cluster</name>
        <dbReference type="ChEBI" id="CHEBI:49883"/>
        <label>1</label>
    </ligand>
</feature>
<dbReference type="SUPFAM" id="SSF54862">
    <property type="entry name" value="4Fe-4S ferredoxins"/>
    <property type="match status" value="1"/>
</dbReference>
<dbReference type="GO" id="GO:0016491">
    <property type="term" value="F:oxidoreductase activity"/>
    <property type="evidence" value="ECO:0007669"/>
    <property type="project" value="UniProtKB-KW"/>
</dbReference>
<feature type="binding site" evidence="10">
    <location>
        <position position="57"/>
    </location>
    <ligand>
        <name>[4Fe-4S] cluster</name>
        <dbReference type="ChEBI" id="CHEBI:49883"/>
        <label>1</label>
    </ligand>
</feature>
<comment type="subcellular location">
    <subcellularLocation>
        <location evidence="10">Cell membrane</location>
    </subcellularLocation>
</comment>
<dbReference type="Proteomes" id="UP000238916">
    <property type="component" value="Unassembled WGS sequence"/>
</dbReference>
<evidence type="ECO:0000313" key="15">
    <source>
        <dbReference type="Proteomes" id="UP000238916"/>
    </source>
</evidence>
<evidence type="ECO:0000259" key="13">
    <source>
        <dbReference type="PROSITE" id="PS51656"/>
    </source>
</evidence>
<feature type="binding site" evidence="10">
    <location>
        <position position="175"/>
    </location>
    <ligand>
        <name>[4Fe-4S] cluster</name>
        <dbReference type="ChEBI" id="CHEBI:49883"/>
        <label>3</label>
    </ligand>
</feature>
<dbReference type="PANTHER" id="PTHR43560:SF1">
    <property type="entry name" value="ION-TRANSLOCATING OXIDOREDUCTASE COMPLEX SUBUNIT B"/>
    <property type="match status" value="1"/>
</dbReference>
<feature type="binding site" evidence="10">
    <location>
        <position position="148"/>
    </location>
    <ligand>
        <name>[4Fe-4S] cluster</name>
        <dbReference type="ChEBI" id="CHEBI:49883"/>
        <label>2</label>
    </ligand>
</feature>
<feature type="binding site" evidence="10">
    <location>
        <position position="182"/>
    </location>
    <ligand>
        <name>[4Fe-4S] cluster</name>
        <dbReference type="ChEBI" id="CHEBI:49883"/>
        <label>2</label>
    </ligand>
</feature>
<dbReference type="GO" id="GO:0046872">
    <property type="term" value="F:metal ion binding"/>
    <property type="evidence" value="ECO:0007669"/>
    <property type="project" value="UniProtKB-KW"/>
</dbReference>
<comment type="subunit">
    <text evidence="10">The complex is composed of six subunits: RnfA, RnfB, RnfC, RnfD, RnfE and RnfG.</text>
</comment>
<feature type="binding site" evidence="10">
    <location>
        <position position="138"/>
    </location>
    <ligand>
        <name>[4Fe-4S] cluster</name>
        <dbReference type="ChEBI" id="CHEBI:49883"/>
        <label>2</label>
    </ligand>
</feature>
<evidence type="ECO:0000256" key="6">
    <source>
        <dbReference type="ARBA" id="ARBA00022982"/>
    </source>
</evidence>
<dbReference type="OrthoDB" id="9789936at2"/>
<dbReference type="PANTHER" id="PTHR43560">
    <property type="entry name" value="ION-TRANSLOCATING OXIDOREDUCTASE COMPLEX SUBUNIT B"/>
    <property type="match status" value="1"/>
</dbReference>
<feature type="transmembrane region" description="Helical" evidence="11">
    <location>
        <begin position="6"/>
        <end position="25"/>
    </location>
</feature>
<keyword evidence="7 10" id="KW-0408">Iron</keyword>
<keyword evidence="11" id="KW-0812">Transmembrane</keyword>
<dbReference type="AlphaFoldDB" id="A0A2U3KGF1"/>
<feature type="domain" description="4Fe-4S ferredoxin-type" evidence="12">
    <location>
        <begin position="206"/>
        <end position="237"/>
    </location>
</feature>
<feature type="domain" description="4Fe-4S ferredoxin-type" evidence="12">
    <location>
        <begin position="134"/>
        <end position="162"/>
    </location>
</feature>
<dbReference type="GO" id="GO:0005886">
    <property type="term" value="C:plasma membrane"/>
    <property type="evidence" value="ECO:0007669"/>
    <property type="project" value="UniProtKB-SubCell"/>
</dbReference>
<dbReference type="NCBIfam" id="TIGR01944">
    <property type="entry name" value="rnfB"/>
    <property type="match status" value="1"/>
</dbReference>
<dbReference type="InterPro" id="IPR050395">
    <property type="entry name" value="4Fe4S_Ferredoxin_RnfB"/>
</dbReference>
<dbReference type="CDD" id="cd10549">
    <property type="entry name" value="MtMvhB_like"/>
    <property type="match status" value="1"/>
</dbReference>
<proteinExistence type="inferred from homology"/>
<comment type="caution">
    <text evidence="10">Lacks conserved residue(s) required for the propagation of feature annotation.</text>
</comment>
<keyword evidence="3 10" id="KW-0479">Metal-binding</keyword>
<comment type="function">
    <text evidence="10">Part of a membrane-bound complex that couples electron transfer with translocation of ions across the membrane.</text>
</comment>
<keyword evidence="5 10" id="KW-1278">Translocase</keyword>
<keyword evidence="14" id="KW-0560">Oxidoreductase</keyword>
<dbReference type="InterPro" id="IPR017900">
    <property type="entry name" value="4Fe4S_Fe_S_CS"/>
</dbReference>
<evidence type="ECO:0000256" key="1">
    <source>
        <dbReference type="ARBA" id="ARBA00022448"/>
    </source>
</evidence>
<feature type="domain" description="4Fe-4S" evidence="13">
    <location>
        <begin position="32"/>
        <end position="92"/>
    </location>
</feature>
<evidence type="ECO:0000256" key="7">
    <source>
        <dbReference type="ARBA" id="ARBA00023004"/>
    </source>
</evidence>
<sequence length="277" mass="29242">MGTVLSIVVVLSLVGAFFGLILALANKKLAVELNPLIHLVEDILPKGQCGACGFAGCMAYAEAVVLNKEVSPDLCIPGKKAVAQKVADLTGKKSLEVEPRIAYLKCANPIATASKKYLYSGIQDCVAENLLHFGQKECNYGCIGLGTCVKQCVFEAIQLNELGLPVIDSTKCTGCGKCADACPKNIIQMIPPDAPVGVVCNSLDKGAVARKACSVACIGCGLCKKQCPYEAIELKNNLAWVNSQICLEKCTQMVCLDKCPTQAIKACLNKVVKGIAI</sequence>
<accession>A0A2U3KGF1</accession>
<dbReference type="GO" id="GO:0022900">
    <property type="term" value="P:electron transport chain"/>
    <property type="evidence" value="ECO:0007669"/>
    <property type="project" value="UniProtKB-UniRule"/>
</dbReference>
<dbReference type="HAMAP" id="MF_00463">
    <property type="entry name" value="RsxB_RnfB"/>
    <property type="match status" value="1"/>
</dbReference>
<keyword evidence="10" id="KW-1003">Cell membrane</keyword>